<accession>A0A9Q1GK03</accession>
<dbReference type="Proteomes" id="UP001153076">
    <property type="component" value="Unassembled WGS sequence"/>
</dbReference>
<organism evidence="1 2">
    <name type="scientific">Carnegiea gigantea</name>
    <dbReference type="NCBI Taxonomy" id="171969"/>
    <lineage>
        <taxon>Eukaryota</taxon>
        <taxon>Viridiplantae</taxon>
        <taxon>Streptophyta</taxon>
        <taxon>Embryophyta</taxon>
        <taxon>Tracheophyta</taxon>
        <taxon>Spermatophyta</taxon>
        <taxon>Magnoliopsida</taxon>
        <taxon>eudicotyledons</taxon>
        <taxon>Gunneridae</taxon>
        <taxon>Pentapetalae</taxon>
        <taxon>Caryophyllales</taxon>
        <taxon>Cactineae</taxon>
        <taxon>Cactaceae</taxon>
        <taxon>Cactoideae</taxon>
        <taxon>Echinocereeae</taxon>
        <taxon>Carnegiea</taxon>
    </lineage>
</organism>
<protein>
    <submittedName>
        <fullName evidence="1">Uncharacterized protein</fullName>
    </submittedName>
</protein>
<gene>
    <name evidence="1" type="ORF">Cgig2_023869</name>
</gene>
<reference evidence="1" key="1">
    <citation type="submission" date="2022-04" db="EMBL/GenBank/DDBJ databases">
        <title>Carnegiea gigantea Genome sequencing and assembly v2.</title>
        <authorList>
            <person name="Copetti D."/>
            <person name="Sanderson M.J."/>
            <person name="Burquez A."/>
            <person name="Wojciechowski M.F."/>
        </authorList>
    </citation>
    <scope>NUCLEOTIDE SEQUENCE</scope>
    <source>
        <strain evidence="1">SGP5-SGP5p</strain>
        <tissue evidence="1">Aerial part</tissue>
    </source>
</reference>
<dbReference type="OrthoDB" id="679318at2759"/>
<name>A0A9Q1GK03_9CARY</name>
<comment type="caution">
    <text evidence="1">The sequence shown here is derived from an EMBL/GenBank/DDBJ whole genome shotgun (WGS) entry which is preliminary data.</text>
</comment>
<evidence type="ECO:0000313" key="2">
    <source>
        <dbReference type="Proteomes" id="UP001153076"/>
    </source>
</evidence>
<evidence type="ECO:0000313" key="1">
    <source>
        <dbReference type="EMBL" id="KAJ8420869.1"/>
    </source>
</evidence>
<dbReference type="EMBL" id="JAKOGI010003080">
    <property type="protein sequence ID" value="KAJ8420869.1"/>
    <property type="molecule type" value="Genomic_DNA"/>
</dbReference>
<dbReference type="AlphaFoldDB" id="A0A9Q1GK03"/>
<proteinExistence type="predicted"/>
<keyword evidence="2" id="KW-1185">Reference proteome</keyword>
<sequence length="261" mass="30175">MRTRKRGEEEAHIQEAPKAVLKMKKPALKSKEEKTSSSGQVVQMAPQEHPLKYEKGGNEKRMYQKAFVTRTSISSFSSMVAQLNEAQIETVRSMRFASFFLKVDPKQIPGKFIYLFIYSKWLIESFDPHFASFVLPDREMFLITPFDVYVTLGVPFGGRQIMESNRSSTDEEYDENRYYTKLILKYIKDVNQIASLDRCKSVVQKLITSVRQYKESKFAKGEEQALKSEEGTNTERTYQKAFITRMSTRSFSSLVAQLNEA</sequence>